<keyword evidence="3" id="KW-0804">Transcription</keyword>
<dbReference type="Proteomes" id="UP000318864">
    <property type="component" value="Unassembled WGS sequence"/>
</dbReference>
<protein>
    <submittedName>
        <fullName evidence="6">IclR family transcriptional regulator</fullName>
    </submittedName>
</protein>
<reference evidence="6 7" key="1">
    <citation type="submission" date="2018-10" db="EMBL/GenBank/DDBJ databases">
        <title>Natronolimnobius sp. XQ-INN 246 isolated from Inner Mongolia Autonomous Region of China.</title>
        <authorList>
            <person name="Xue Q."/>
        </authorList>
    </citation>
    <scope>NUCLEOTIDE SEQUENCE [LARGE SCALE GENOMIC DNA]</scope>
    <source>
        <strain evidence="6 7">XQ-INN 246</strain>
    </source>
</reference>
<dbReference type="PANTHER" id="PTHR30136">
    <property type="entry name" value="HELIX-TURN-HELIX TRANSCRIPTIONAL REGULATOR, ICLR FAMILY"/>
    <property type="match status" value="1"/>
</dbReference>
<dbReference type="GO" id="GO:0003677">
    <property type="term" value="F:DNA binding"/>
    <property type="evidence" value="ECO:0007669"/>
    <property type="project" value="UniProtKB-KW"/>
</dbReference>
<feature type="domain" description="HTH iclR-type" evidence="4">
    <location>
        <begin position="13"/>
        <end position="72"/>
    </location>
</feature>
<dbReference type="SUPFAM" id="SSF55781">
    <property type="entry name" value="GAF domain-like"/>
    <property type="match status" value="1"/>
</dbReference>
<evidence type="ECO:0000313" key="7">
    <source>
        <dbReference type="Proteomes" id="UP000318864"/>
    </source>
</evidence>
<dbReference type="Pfam" id="PF01614">
    <property type="entry name" value="IclR_C"/>
    <property type="match status" value="1"/>
</dbReference>
<dbReference type="CDD" id="cd00090">
    <property type="entry name" value="HTH_ARSR"/>
    <property type="match status" value="1"/>
</dbReference>
<dbReference type="InterPro" id="IPR005471">
    <property type="entry name" value="Tscrpt_reg_IclR_N"/>
</dbReference>
<dbReference type="OrthoDB" id="14763at2157"/>
<sequence>MATDGPSADSAGVTTTRKTFALLEALRDEEGCTITELTARTSLTKSTVYRHLQTLTELGYVIERDDGYYLSFRFLQLSETPRTRTPGYTAAKRTVFELGEETDERAVFIVEENYEAVYIHRYGSLSDTMIGKRRPLHSMASGKVILAEWDDDAVAAFLEATELEQLTENTITDPDDLYAELETVRERGYAVNDQEHMDGLRGVAVPVYTPDDELLGSLGVFGPTTRLPDEYVHGELPNRLWDKAGEIKVTLAYGE</sequence>
<keyword evidence="2" id="KW-0238">DNA-binding</keyword>
<dbReference type="Gene3D" id="1.10.10.10">
    <property type="entry name" value="Winged helix-like DNA-binding domain superfamily/Winged helix DNA-binding domain"/>
    <property type="match status" value="1"/>
</dbReference>
<evidence type="ECO:0000259" key="4">
    <source>
        <dbReference type="PROSITE" id="PS51077"/>
    </source>
</evidence>
<dbReference type="SUPFAM" id="SSF46785">
    <property type="entry name" value="Winged helix' DNA-binding domain"/>
    <property type="match status" value="1"/>
</dbReference>
<accession>A0A4S3TQ40</accession>
<dbReference type="InterPro" id="IPR029016">
    <property type="entry name" value="GAF-like_dom_sf"/>
</dbReference>
<comment type="caution">
    <text evidence="6">The sequence shown here is derived from an EMBL/GenBank/DDBJ whole genome shotgun (WGS) entry which is preliminary data.</text>
</comment>
<dbReference type="EMBL" id="RBZW01000028">
    <property type="protein sequence ID" value="THE64688.1"/>
    <property type="molecule type" value="Genomic_DNA"/>
</dbReference>
<evidence type="ECO:0000256" key="1">
    <source>
        <dbReference type="ARBA" id="ARBA00023015"/>
    </source>
</evidence>
<name>A0A4S3TQ40_9EURY</name>
<evidence type="ECO:0000259" key="5">
    <source>
        <dbReference type="PROSITE" id="PS51078"/>
    </source>
</evidence>
<evidence type="ECO:0000256" key="3">
    <source>
        <dbReference type="ARBA" id="ARBA00023163"/>
    </source>
</evidence>
<keyword evidence="7" id="KW-1185">Reference proteome</keyword>
<evidence type="ECO:0000256" key="2">
    <source>
        <dbReference type="ARBA" id="ARBA00023125"/>
    </source>
</evidence>
<dbReference type="GO" id="GO:0003700">
    <property type="term" value="F:DNA-binding transcription factor activity"/>
    <property type="evidence" value="ECO:0007669"/>
    <property type="project" value="TreeGrafter"/>
</dbReference>
<dbReference type="InterPro" id="IPR014757">
    <property type="entry name" value="Tscrpt_reg_IclR_C"/>
</dbReference>
<dbReference type="GO" id="GO:0045892">
    <property type="term" value="P:negative regulation of DNA-templated transcription"/>
    <property type="evidence" value="ECO:0007669"/>
    <property type="project" value="TreeGrafter"/>
</dbReference>
<dbReference type="Pfam" id="PF09339">
    <property type="entry name" value="HTH_IclR"/>
    <property type="match status" value="1"/>
</dbReference>
<gene>
    <name evidence="6" type="ORF">D8Y22_11585</name>
</gene>
<dbReference type="PROSITE" id="PS51077">
    <property type="entry name" value="HTH_ICLR"/>
    <property type="match status" value="1"/>
</dbReference>
<dbReference type="PANTHER" id="PTHR30136:SF35">
    <property type="entry name" value="HTH-TYPE TRANSCRIPTIONAL REGULATOR RV1719"/>
    <property type="match status" value="1"/>
</dbReference>
<dbReference type="RefSeq" id="WP_141464858.1">
    <property type="nucleotide sequence ID" value="NZ_RBZW01000028.1"/>
</dbReference>
<organism evidence="6 7">
    <name type="scientific">Salinadaptatus halalkaliphilus</name>
    <dbReference type="NCBI Taxonomy" id="2419781"/>
    <lineage>
        <taxon>Archaea</taxon>
        <taxon>Methanobacteriati</taxon>
        <taxon>Methanobacteriota</taxon>
        <taxon>Stenosarchaea group</taxon>
        <taxon>Halobacteria</taxon>
        <taxon>Halobacteriales</taxon>
        <taxon>Natrialbaceae</taxon>
        <taxon>Salinadaptatus</taxon>
    </lineage>
</organism>
<dbReference type="InterPro" id="IPR036390">
    <property type="entry name" value="WH_DNA-bd_sf"/>
</dbReference>
<evidence type="ECO:0000313" key="6">
    <source>
        <dbReference type="EMBL" id="THE64688.1"/>
    </source>
</evidence>
<dbReference type="InterPro" id="IPR036388">
    <property type="entry name" value="WH-like_DNA-bd_sf"/>
</dbReference>
<keyword evidence="1" id="KW-0805">Transcription regulation</keyword>
<dbReference type="SMART" id="SM00346">
    <property type="entry name" value="HTH_ICLR"/>
    <property type="match status" value="1"/>
</dbReference>
<dbReference type="InterPro" id="IPR050707">
    <property type="entry name" value="HTH_MetabolicPath_Reg"/>
</dbReference>
<dbReference type="AlphaFoldDB" id="A0A4S3TQ40"/>
<feature type="domain" description="IclR-ED" evidence="5">
    <location>
        <begin position="73"/>
        <end position="253"/>
    </location>
</feature>
<dbReference type="InterPro" id="IPR011991">
    <property type="entry name" value="ArsR-like_HTH"/>
</dbReference>
<dbReference type="Gene3D" id="3.30.450.40">
    <property type="match status" value="1"/>
</dbReference>
<dbReference type="PROSITE" id="PS51078">
    <property type="entry name" value="ICLR_ED"/>
    <property type="match status" value="1"/>
</dbReference>
<proteinExistence type="predicted"/>